<reference evidence="1" key="1">
    <citation type="journal article" date="2023" name="G3 (Bethesda)">
        <title>A reference genome for the long-term kleptoplast-retaining sea slug Elysia crispata morphotype clarki.</title>
        <authorList>
            <person name="Eastman K.E."/>
            <person name="Pendleton A.L."/>
            <person name="Shaikh M.A."/>
            <person name="Suttiyut T."/>
            <person name="Ogas R."/>
            <person name="Tomko P."/>
            <person name="Gavelis G."/>
            <person name="Widhalm J.R."/>
            <person name="Wisecaver J.H."/>
        </authorList>
    </citation>
    <scope>NUCLEOTIDE SEQUENCE</scope>
    <source>
        <strain evidence="1">ECLA1</strain>
    </source>
</reference>
<gene>
    <name evidence="1" type="ORF">RRG08_017220</name>
</gene>
<evidence type="ECO:0000313" key="1">
    <source>
        <dbReference type="EMBL" id="KAK3727779.1"/>
    </source>
</evidence>
<accession>A0AAE1CQN2</accession>
<dbReference type="AlphaFoldDB" id="A0AAE1CQN2"/>
<proteinExistence type="predicted"/>
<dbReference type="Proteomes" id="UP001283361">
    <property type="component" value="Unassembled WGS sequence"/>
</dbReference>
<name>A0AAE1CQN2_9GAST</name>
<keyword evidence="2" id="KW-1185">Reference proteome</keyword>
<sequence length="100" mass="11483">MKNRAFEYFAEKCPFQNNKEGTTFTGFLRFRTILRTKGKQNNFDERPSRIAEKSLKLLRMSSVNGILVLIDRISILCVRMAHMSLGEEETPSGENGTHTK</sequence>
<comment type="caution">
    <text evidence="1">The sequence shown here is derived from an EMBL/GenBank/DDBJ whole genome shotgun (WGS) entry which is preliminary data.</text>
</comment>
<protein>
    <submittedName>
        <fullName evidence="1">Uncharacterized protein</fullName>
    </submittedName>
</protein>
<organism evidence="1 2">
    <name type="scientific">Elysia crispata</name>
    <name type="common">lettuce slug</name>
    <dbReference type="NCBI Taxonomy" id="231223"/>
    <lineage>
        <taxon>Eukaryota</taxon>
        <taxon>Metazoa</taxon>
        <taxon>Spiralia</taxon>
        <taxon>Lophotrochozoa</taxon>
        <taxon>Mollusca</taxon>
        <taxon>Gastropoda</taxon>
        <taxon>Heterobranchia</taxon>
        <taxon>Euthyneura</taxon>
        <taxon>Panpulmonata</taxon>
        <taxon>Sacoglossa</taxon>
        <taxon>Placobranchoidea</taxon>
        <taxon>Plakobranchidae</taxon>
        <taxon>Elysia</taxon>
    </lineage>
</organism>
<evidence type="ECO:0000313" key="2">
    <source>
        <dbReference type="Proteomes" id="UP001283361"/>
    </source>
</evidence>
<dbReference type="EMBL" id="JAWDGP010007231">
    <property type="protein sequence ID" value="KAK3727779.1"/>
    <property type="molecule type" value="Genomic_DNA"/>
</dbReference>